<dbReference type="PANTHER" id="PTHR42934:SF2">
    <property type="entry name" value="GLYCOLATE OXIDASE SUBUNIT GLCD"/>
    <property type="match status" value="1"/>
</dbReference>
<evidence type="ECO:0000313" key="9">
    <source>
        <dbReference type="Proteomes" id="UP000265930"/>
    </source>
</evidence>
<dbReference type="RefSeq" id="WP_079439198.1">
    <property type="nucleotide sequence ID" value="NZ_MZGT01000018.1"/>
</dbReference>
<dbReference type="SUPFAM" id="SSF55103">
    <property type="entry name" value="FAD-linked oxidases, C-terminal domain"/>
    <property type="match status" value="1"/>
</dbReference>
<evidence type="ECO:0000256" key="4">
    <source>
        <dbReference type="ARBA" id="ARBA00023002"/>
    </source>
</evidence>
<comment type="cofactor">
    <cofactor evidence="1">
        <name>FAD</name>
        <dbReference type="ChEBI" id="CHEBI:57692"/>
    </cofactor>
</comment>
<dbReference type="EC" id="1.-.-.-" evidence="6"/>
<dbReference type="Proteomes" id="UP000265930">
    <property type="component" value="Unassembled WGS sequence"/>
</dbReference>
<dbReference type="Proteomes" id="UP000191056">
    <property type="component" value="Unassembled WGS sequence"/>
</dbReference>
<dbReference type="InterPro" id="IPR016171">
    <property type="entry name" value="Vanillyl_alc_oxidase_C-sub2"/>
</dbReference>
<proteinExistence type="predicted"/>
<dbReference type="InterPro" id="IPR004113">
    <property type="entry name" value="FAD-bd_oxidored_4_C"/>
</dbReference>
<reference evidence="6 8" key="1">
    <citation type="submission" date="2017-03" db="EMBL/GenBank/DDBJ databases">
        <title>Genome sequence of Clostridium chromiireducens DSM 23318.</title>
        <authorList>
            <person name="Poehlein A."/>
            <person name="Daniel R."/>
        </authorList>
    </citation>
    <scope>NUCLEOTIDE SEQUENCE [LARGE SCALE GENOMIC DNA]</scope>
    <source>
        <strain evidence="6 8">DSM 23318</strain>
    </source>
</reference>
<dbReference type="AlphaFoldDB" id="A0A1V4IU00"/>
<gene>
    <name evidence="6" type="ORF">CLCHR_16300</name>
    <name evidence="7" type="ORF">D2A34_11695</name>
</gene>
<dbReference type="Pfam" id="PF01565">
    <property type="entry name" value="FAD_binding_4"/>
    <property type="match status" value="1"/>
</dbReference>
<dbReference type="InterPro" id="IPR016169">
    <property type="entry name" value="FAD-bd_PCMH_sub2"/>
</dbReference>
<sequence>MEYTKLKEIIGDEARIVFGDEIEKEYLTDGLNLEYGKADVLVFAENTSEIIEIIKFANEKSIPITPRGAGTGLTGATIPNNRGIILDVSKMNKVLELDEENFDITVEPGVLLKDIQAYVEERGLFYPPDPGEKASTIGGNISTNAGGMRAVKYGVTRDYVRELEVVTGNGELIKVGSRTIKNSSGLDLKDLIIGSEGTIGIITKATLKLIPKPKNTVNILISFDNLEEGVNSVINIIKSDANPTAIEFMEKNIVENSERFLGLKLPSNRGNAYLILTFDGEETEIITNYTKAKKAALSSGALDYKVLSDTEAIDTWQIRGALASSVMEFNEQVPIDIVVPISKTSEFVEFTNKCGEKHGLQVIYFGHAGDGNTHVSIIRNGLEETEWKKKSHALAEELYKKSYELRGVPSGEHGIGLNKSEYYKKVTEKINIEYMKSIKKIFDNNNILNIGKVYS</sequence>
<name>A0A1V4IU00_9CLOT</name>
<keyword evidence="8" id="KW-1185">Reference proteome</keyword>
<evidence type="ECO:0000256" key="2">
    <source>
        <dbReference type="ARBA" id="ARBA00022630"/>
    </source>
</evidence>
<dbReference type="InterPro" id="IPR016166">
    <property type="entry name" value="FAD-bd_PCMH"/>
</dbReference>
<dbReference type="EMBL" id="QXDJ01000003">
    <property type="protein sequence ID" value="RII33847.1"/>
    <property type="molecule type" value="Genomic_DNA"/>
</dbReference>
<dbReference type="SUPFAM" id="SSF56176">
    <property type="entry name" value="FAD-binding/transporter-associated domain-like"/>
    <property type="match status" value="1"/>
</dbReference>
<keyword evidence="3" id="KW-0274">FAD</keyword>
<evidence type="ECO:0000259" key="5">
    <source>
        <dbReference type="PROSITE" id="PS51387"/>
    </source>
</evidence>
<dbReference type="GO" id="GO:0071949">
    <property type="term" value="F:FAD binding"/>
    <property type="evidence" value="ECO:0007669"/>
    <property type="project" value="InterPro"/>
</dbReference>
<evidence type="ECO:0000313" key="8">
    <source>
        <dbReference type="Proteomes" id="UP000191056"/>
    </source>
</evidence>
<dbReference type="GO" id="GO:0016491">
    <property type="term" value="F:oxidoreductase activity"/>
    <property type="evidence" value="ECO:0007669"/>
    <property type="project" value="UniProtKB-KW"/>
</dbReference>
<dbReference type="PROSITE" id="PS51387">
    <property type="entry name" value="FAD_PCMH"/>
    <property type="match status" value="1"/>
</dbReference>
<evidence type="ECO:0000313" key="7">
    <source>
        <dbReference type="EMBL" id="RII33847.1"/>
    </source>
</evidence>
<dbReference type="Gene3D" id="3.30.465.10">
    <property type="match status" value="1"/>
</dbReference>
<dbReference type="Gene3D" id="3.30.70.2740">
    <property type="match status" value="1"/>
</dbReference>
<protein>
    <submittedName>
        <fullName evidence="7">FAD-binding protein</fullName>
    </submittedName>
    <submittedName>
        <fullName evidence="6">Putative FAD-linked oxidoreductase</fullName>
        <ecNumber evidence="6">1.-.-.-</ecNumber>
    </submittedName>
</protein>
<comment type="caution">
    <text evidence="6">The sequence shown here is derived from an EMBL/GenBank/DDBJ whole genome shotgun (WGS) entry which is preliminary data.</text>
</comment>
<evidence type="ECO:0000256" key="1">
    <source>
        <dbReference type="ARBA" id="ARBA00001974"/>
    </source>
</evidence>
<dbReference type="EMBL" id="MZGT01000018">
    <property type="protein sequence ID" value="OPJ63290.1"/>
    <property type="molecule type" value="Genomic_DNA"/>
</dbReference>
<dbReference type="Pfam" id="PF02913">
    <property type="entry name" value="FAD-oxidase_C"/>
    <property type="match status" value="1"/>
</dbReference>
<dbReference type="STRING" id="225345.CLCHR_16300"/>
<reference evidence="7 9" key="2">
    <citation type="submission" date="2018-08" db="EMBL/GenBank/DDBJ databases">
        <title>Genome of Clostridium chromiireducens C1, DSM12136.</title>
        <authorList>
            <person name="Xing M."/>
            <person name="Wei Y."/>
            <person name="Ang E.L."/>
            <person name="Zhao H."/>
            <person name="Zhang Y."/>
        </authorList>
    </citation>
    <scope>NUCLEOTIDE SEQUENCE [LARGE SCALE GENOMIC DNA]</scope>
    <source>
        <strain evidence="7 9">C1</strain>
    </source>
</reference>
<accession>A0A1V4IU00</accession>
<dbReference type="FunFam" id="1.10.45.10:FF:000001">
    <property type="entry name" value="D-lactate dehydrogenase mitochondrial"/>
    <property type="match status" value="1"/>
</dbReference>
<dbReference type="InterPro" id="IPR051914">
    <property type="entry name" value="FAD-linked_OxidoTrans_Type4"/>
</dbReference>
<dbReference type="Gene3D" id="1.10.45.10">
    <property type="entry name" value="Vanillyl-alcohol Oxidase, Chain A, domain 4"/>
    <property type="match status" value="1"/>
</dbReference>
<dbReference type="InterPro" id="IPR016164">
    <property type="entry name" value="FAD-linked_Oxase-like_C"/>
</dbReference>
<dbReference type="PANTHER" id="PTHR42934">
    <property type="entry name" value="GLYCOLATE OXIDASE SUBUNIT GLCD"/>
    <property type="match status" value="1"/>
</dbReference>
<dbReference type="OrthoDB" id="9767256at2"/>
<evidence type="ECO:0000313" key="6">
    <source>
        <dbReference type="EMBL" id="OPJ63290.1"/>
    </source>
</evidence>
<organism evidence="6 8">
    <name type="scientific">Clostridium chromiireducens</name>
    <dbReference type="NCBI Taxonomy" id="225345"/>
    <lineage>
        <taxon>Bacteria</taxon>
        <taxon>Bacillati</taxon>
        <taxon>Bacillota</taxon>
        <taxon>Clostridia</taxon>
        <taxon>Eubacteriales</taxon>
        <taxon>Clostridiaceae</taxon>
        <taxon>Clostridium</taxon>
    </lineage>
</organism>
<keyword evidence="2" id="KW-0285">Flavoprotein</keyword>
<dbReference type="InterPro" id="IPR036318">
    <property type="entry name" value="FAD-bd_PCMH-like_sf"/>
</dbReference>
<dbReference type="InterPro" id="IPR006094">
    <property type="entry name" value="Oxid_FAD_bind_N"/>
</dbReference>
<evidence type="ECO:0000256" key="3">
    <source>
        <dbReference type="ARBA" id="ARBA00022827"/>
    </source>
</evidence>
<keyword evidence="4 6" id="KW-0560">Oxidoreductase</keyword>
<feature type="domain" description="FAD-binding PCMH-type" evidence="5">
    <location>
        <begin position="34"/>
        <end position="212"/>
    </location>
</feature>